<feature type="region of interest" description="Disordered" evidence="8">
    <location>
        <begin position="1"/>
        <end position="53"/>
    </location>
</feature>
<evidence type="ECO:0000256" key="9">
    <source>
        <dbReference type="SAM" id="Phobius"/>
    </source>
</evidence>
<evidence type="ECO:0000259" key="10">
    <source>
        <dbReference type="PROSITE" id="PS50109"/>
    </source>
</evidence>
<dbReference type="PANTHER" id="PTHR45436:SF5">
    <property type="entry name" value="SENSOR HISTIDINE KINASE TRCS"/>
    <property type="match status" value="1"/>
</dbReference>
<dbReference type="EMBL" id="RJVJ01000002">
    <property type="protein sequence ID" value="ROR37682.1"/>
    <property type="molecule type" value="Genomic_DNA"/>
</dbReference>
<dbReference type="GO" id="GO:0005886">
    <property type="term" value="C:plasma membrane"/>
    <property type="evidence" value="ECO:0007669"/>
    <property type="project" value="TreeGrafter"/>
</dbReference>
<evidence type="ECO:0000256" key="3">
    <source>
        <dbReference type="ARBA" id="ARBA00022553"/>
    </source>
</evidence>
<dbReference type="PROSITE" id="PS50906">
    <property type="entry name" value="NIT"/>
    <property type="match status" value="1"/>
</dbReference>
<dbReference type="InterPro" id="IPR005467">
    <property type="entry name" value="His_kinase_dom"/>
</dbReference>
<feature type="compositionally biased region" description="Pro residues" evidence="8">
    <location>
        <begin position="714"/>
        <end position="747"/>
    </location>
</feature>
<evidence type="ECO:0000256" key="1">
    <source>
        <dbReference type="ARBA" id="ARBA00000085"/>
    </source>
</evidence>
<keyword evidence="9" id="KW-0472">Membrane</keyword>
<evidence type="ECO:0000256" key="2">
    <source>
        <dbReference type="ARBA" id="ARBA00012438"/>
    </source>
</evidence>
<dbReference type="Pfam" id="PF08376">
    <property type="entry name" value="NIT"/>
    <property type="match status" value="1"/>
</dbReference>
<evidence type="ECO:0000259" key="11">
    <source>
        <dbReference type="PROSITE" id="PS50906"/>
    </source>
</evidence>
<dbReference type="InterPro" id="IPR003594">
    <property type="entry name" value="HATPase_dom"/>
</dbReference>
<evidence type="ECO:0000256" key="8">
    <source>
        <dbReference type="SAM" id="MobiDB-lite"/>
    </source>
</evidence>
<gene>
    <name evidence="12" type="ORF">EDD39_5834</name>
</gene>
<dbReference type="EC" id="2.7.13.3" evidence="2"/>
<dbReference type="AlphaFoldDB" id="A0A8G1X8E5"/>
<evidence type="ECO:0000256" key="7">
    <source>
        <dbReference type="ARBA" id="ARBA00022989"/>
    </source>
</evidence>
<keyword evidence="3" id="KW-0597">Phosphoprotein</keyword>
<dbReference type="SMART" id="SM00387">
    <property type="entry name" value="HATPase_c"/>
    <property type="match status" value="1"/>
</dbReference>
<name>A0A8G1X8E5_9ACTN</name>
<dbReference type="InterPro" id="IPR013587">
    <property type="entry name" value="Nitrate/nitrite_sensing"/>
</dbReference>
<protein>
    <recommendedName>
        <fullName evidence="2">histidine kinase</fullName>
        <ecNumber evidence="2">2.7.13.3</ecNumber>
    </recommendedName>
</protein>
<feature type="domain" description="NIT" evidence="11">
    <location>
        <begin position="104"/>
        <end position="357"/>
    </location>
</feature>
<dbReference type="RefSeq" id="WP_123561751.1">
    <property type="nucleotide sequence ID" value="NZ_RJVJ01000002.1"/>
</dbReference>
<keyword evidence="5 9" id="KW-0812">Transmembrane</keyword>
<feature type="domain" description="Histidine kinase" evidence="10">
    <location>
        <begin position="574"/>
        <end position="679"/>
    </location>
</feature>
<dbReference type="Gene3D" id="3.30.565.10">
    <property type="entry name" value="Histidine kinase-like ATPase, C-terminal domain"/>
    <property type="match status" value="1"/>
</dbReference>
<dbReference type="InterPro" id="IPR050428">
    <property type="entry name" value="TCS_sensor_his_kinase"/>
</dbReference>
<comment type="catalytic activity">
    <reaction evidence="1">
        <text>ATP + protein L-histidine = ADP + protein N-phospho-L-histidine.</text>
        <dbReference type="EC" id="2.7.13.3"/>
    </reaction>
</comment>
<evidence type="ECO:0000313" key="12">
    <source>
        <dbReference type="EMBL" id="ROR37682.1"/>
    </source>
</evidence>
<accession>A0A8G1X8E5</accession>
<evidence type="ECO:0000256" key="6">
    <source>
        <dbReference type="ARBA" id="ARBA00022777"/>
    </source>
</evidence>
<feature type="transmembrane region" description="Helical" evidence="9">
    <location>
        <begin position="61"/>
        <end position="81"/>
    </location>
</feature>
<dbReference type="OrthoDB" id="4652229at2"/>
<sequence length="839" mass="89237">MRASRGTSRSGPPAPSTPRGPARTRPGAPRRGAHAGPPADETPLTVPAPVRPGLRPRTVRARIVAVLMVPVVSVMALWAFATVTTAGDVWDLLRIKSVDTTLRTPLDRTVAALQAERAAAGQLLAAPGPDQEAALRSTAQDTDRAAAPLTLAPGYNRADAEGLGPEAAGRLDTLGRAVAALPALRTRLLDRSVPWSDAYTVYTAAVDEALAATGSLTALQDHRVAADARVLLEFARSREQLAREDALVRAAQRSGQLTEAQYRQIVGAGYARAQFEQTAAPDLRPADRTALAAVTGGPEYQELRRYEEALLDAADPRGALAAVPGTRWAAAADATAHALADLERQAGTAASERSDPYALGLFTTSGATVLLGLFAVLGSLLVSVRIGRGLVAELHALRNSALELAGRKLPDTMRRLRSGEEVDVDAEVPPREHGGDEIGQVHHALDSVQRAAVTAAVERAEVLSGVSGVFVNLARRSQVLVHRQLTLLDAMERRTEDPAELDDLFKLDHLTTRMRRHAEGLIILSGAAPGRAWRKPVPLTDVVRAAVAEVEEYARVDVHRLPYAAVTGPAVADLTHLVAELVENATGFSPPHTKVQIRGEQVGNGYALEIEDRGLGMGPEALSDANRRIDASDQVDLFDSDRLGLFVVSRLAKRHGVKVALRPSAYGGTTAIVLLPLDLLDLHGAEPRPDERESATVPELPPTVRPLSQALAAPPAPARAPLAPPPPARPAAAVPPRPPAAAVPQRPPVQALPSPAVPAGQDDELPRRVRQASLAPQLRDTPQPPRPGLRPAGPADRDPEQARTAMTAFQRGWQRGHAHPATDRPATDRGDFDRGERYR</sequence>
<dbReference type="Pfam" id="PF02518">
    <property type="entry name" value="HATPase_c"/>
    <property type="match status" value="1"/>
</dbReference>
<feature type="compositionally biased region" description="Low complexity" evidence="8">
    <location>
        <begin position="19"/>
        <end position="39"/>
    </location>
</feature>
<feature type="compositionally biased region" description="Low complexity" evidence="8">
    <location>
        <begin position="1"/>
        <end position="11"/>
    </location>
</feature>
<evidence type="ECO:0000256" key="4">
    <source>
        <dbReference type="ARBA" id="ARBA00022679"/>
    </source>
</evidence>
<dbReference type="GO" id="GO:0000160">
    <property type="term" value="P:phosphorelay signal transduction system"/>
    <property type="evidence" value="ECO:0007669"/>
    <property type="project" value="TreeGrafter"/>
</dbReference>
<keyword evidence="4" id="KW-0808">Transferase</keyword>
<dbReference type="SUPFAM" id="SSF55874">
    <property type="entry name" value="ATPase domain of HSP90 chaperone/DNA topoisomerase II/histidine kinase"/>
    <property type="match status" value="1"/>
</dbReference>
<dbReference type="PROSITE" id="PS50109">
    <property type="entry name" value="HIS_KIN"/>
    <property type="match status" value="1"/>
</dbReference>
<reference evidence="12 13" key="1">
    <citation type="submission" date="2018-11" db="EMBL/GenBank/DDBJ databases">
        <title>Sequencing the genomes of 1000 actinobacteria strains.</title>
        <authorList>
            <person name="Klenk H.-P."/>
        </authorList>
    </citation>
    <scope>NUCLEOTIDE SEQUENCE [LARGE SCALE GENOMIC DNA]</scope>
    <source>
        <strain evidence="12 13">DSM 44780</strain>
    </source>
</reference>
<dbReference type="GO" id="GO:0004673">
    <property type="term" value="F:protein histidine kinase activity"/>
    <property type="evidence" value="ECO:0007669"/>
    <property type="project" value="UniProtKB-EC"/>
</dbReference>
<organism evidence="12 13">
    <name type="scientific">Kitasatospora cineracea</name>
    <dbReference type="NCBI Taxonomy" id="88074"/>
    <lineage>
        <taxon>Bacteria</taxon>
        <taxon>Bacillati</taxon>
        <taxon>Actinomycetota</taxon>
        <taxon>Actinomycetes</taxon>
        <taxon>Kitasatosporales</taxon>
        <taxon>Streptomycetaceae</taxon>
        <taxon>Kitasatospora</taxon>
    </lineage>
</organism>
<keyword evidence="7 9" id="KW-1133">Transmembrane helix</keyword>
<dbReference type="PANTHER" id="PTHR45436">
    <property type="entry name" value="SENSOR HISTIDINE KINASE YKOH"/>
    <property type="match status" value="1"/>
</dbReference>
<keyword evidence="6 12" id="KW-0418">Kinase</keyword>
<proteinExistence type="predicted"/>
<dbReference type="InterPro" id="IPR036890">
    <property type="entry name" value="HATPase_C_sf"/>
</dbReference>
<evidence type="ECO:0000256" key="5">
    <source>
        <dbReference type="ARBA" id="ARBA00022692"/>
    </source>
</evidence>
<feature type="compositionally biased region" description="Basic and acidic residues" evidence="8">
    <location>
        <begin position="820"/>
        <end position="839"/>
    </location>
</feature>
<dbReference type="Proteomes" id="UP000267408">
    <property type="component" value="Unassembled WGS sequence"/>
</dbReference>
<comment type="caution">
    <text evidence="12">The sequence shown here is derived from an EMBL/GenBank/DDBJ whole genome shotgun (WGS) entry which is preliminary data.</text>
</comment>
<feature type="region of interest" description="Disordered" evidence="8">
    <location>
        <begin position="710"/>
        <end position="839"/>
    </location>
</feature>
<dbReference type="InterPro" id="IPR010910">
    <property type="entry name" value="Nitrate/nitrite_sensing_bac"/>
</dbReference>
<evidence type="ECO:0000313" key="13">
    <source>
        <dbReference type="Proteomes" id="UP000267408"/>
    </source>
</evidence>